<comment type="catalytic activity">
    <reaction evidence="8">
        <text>[PQQ precursor protein] + S-adenosyl-L-methionine = E-Y cross-linked-[PQQ precursor protein] + 5'-deoxyadenosine + L-methionine + H(+)</text>
        <dbReference type="Rhea" id="RHEA:56836"/>
        <dbReference type="Rhea" id="RHEA-COMP:14800"/>
        <dbReference type="Rhea" id="RHEA-COMP:14801"/>
        <dbReference type="ChEBI" id="CHEBI:15378"/>
        <dbReference type="ChEBI" id="CHEBI:17319"/>
        <dbReference type="ChEBI" id="CHEBI:57844"/>
        <dbReference type="ChEBI" id="CHEBI:59789"/>
        <dbReference type="ChEBI" id="CHEBI:141026"/>
        <dbReference type="ChEBI" id="CHEBI:141027"/>
        <dbReference type="EC" id="1.21.98.4"/>
    </reaction>
</comment>
<dbReference type="PROSITE" id="PS01305">
    <property type="entry name" value="MOAA_NIFB_PQQE"/>
    <property type="match status" value="1"/>
</dbReference>
<gene>
    <name evidence="8" type="primary">pqqE</name>
    <name evidence="10" type="ORF">DI556_02160</name>
</gene>
<dbReference type="InterPro" id="IPR011843">
    <property type="entry name" value="PQQ_synth_PqqE_bac"/>
</dbReference>
<keyword evidence="1 8" id="KW-0004">4Fe-4S</keyword>
<dbReference type="PIRSF" id="PIRSF037420">
    <property type="entry name" value="PQQ_syn_pqqE"/>
    <property type="match status" value="1"/>
</dbReference>
<dbReference type="Gene3D" id="3.20.20.70">
    <property type="entry name" value="Aldolase class I"/>
    <property type="match status" value="1"/>
</dbReference>
<comment type="caution">
    <text evidence="10">The sequence shown here is derived from an EMBL/GenBank/DDBJ whole genome shotgun (WGS) entry which is preliminary data.</text>
</comment>
<feature type="binding site" evidence="8">
    <location>
        <position position="32"/>
    </location>
    <ligand>
        <name>[4Fe-4S] cluster</name>
        <dbReference type="ChEBI" id="CHEBI:49883"/>
        <note>4Fe-4S-S-AdoMet</note>
    </ligand>
</feature>
<dbReference type="EC" id="1.21.98.4" evidence="8"/>
<comment type="similarity">
    <text evidence="8">Belongs to the radical SAM superfamily. PqqE family.</text>
</comment>
<evidence type="ECO:0000256" key="7">
    <source>
        <dbReference type="ARBA" id="ARBA00023014"/>
    </source>
</evidence>
<dbReference type="InterPro" id="IPR050377">
    <property type="entry name" value="Radical_SAM_PqqE_MftC-like"/>
</dbReference>
<dbReference type="SMART" id="SM00729">
    <property type="entry name" value="Elp3"/>
    <property type="match status" value="1"/>
</dbReference>
<comment type="subunit">
    <text evidence="8">Interacts with PqqD. The interaction is necessary for activity of PqqE.</text>
</comment>
<feature type="binding site" evidence="8">
    <location>
        <position position="39"/>
    </location>
    <ligand>
        <name>[4Fe-4S] cluster</name>
        <dbReference type="ChEBI" id="CHEBI:49883"/>
        <note>4Fe-4S-S-AdoMet</note>
    </ligand>
</feature>
<comment type="pathway">
    <text evidence="8">Cofactor biosynthesis; pyrroloquinoline quinone biosynthesis.</text>
</comment>
<keyword evidence="2 8" id="KW-0949">S-adenosyl-L-methionine</keyword>
<evidence type="ECO:0000256" key="5">
    <source>
        <dbReference type="ARBA" id="ARBA00023002"/>
    </source>
</evidence>
<dbReference type="GO" id="GO:0032324">
    <property type="term" value="P:molybdopterin cofactor biosynthetic process"/>
    <property type="evidence" value="ECO:0007669"/>
    <property type="project" value="UniProtKB-ARBA"/>
</dbReference>
<dbReference type="SFLD" id="SFLDF00280">
    <property type="entry name" value="coenzyme_PQQ_synthesis_protein"/>
    <property type="match status" value="1"/>
</dbReference>
<protein>
    <recommendedName>
        <fullName evidence="8">PqqA peptide cyclase</fullName>
        <ecNumber evidence="8">1.21.98.4</ecNumber>
    </recommendedName>
    <alternativeName>
        <fullName evidence="8">Coenzyme PQQ synthesis protein E</fullName>
    </alternativeName>
</protein>
<keyword evidence="4 8" id="KW-0884">PQQ biosynthesis</keyword>
<dbReference type="GO" id="GO:0016491">
    <property type="term" value="F:oxidoreductase activity"/>
    <property type="evidence" value="ECO:0007669"/>
    <property type="project" value="UniProtKB-KW"/>
</dbReference>
<dbReference type="NCBIfam" id="TIGR04085">
    <property type="entry name" value="rSAM_more_4Fe4S"/>
    <property type="match status" value="1"/>
</dbReference>
<evidence type="ECO:0000256" key="4">
    <source>
        <dbReference type="ARBA" id="ARBA00022905"/>
    </source>
</evidence>
<dbReference type="SFLD" id="SFLDS00029">
    <property type="entry name" value="Radical_SAM"/>
    <property type="match status" value="1"/>
</dbReference>
<dbReference type="InterPro" id="IPR058240">
    <property type="entry name" value="rSAM_sf"/>
</dbReference>
<dbReference type="GO" id="GO:0018189">
    <property type="term" value="P:pyrroloquinoline quinone biosynthetic process"/>
    <property type="evidence" value="ECO:0007669"/>
    <property type="project" value="UniProtKB-UniRule"/>
</dbReference>
<dbReference type="PROSITE" id="PS51918">
    <property type="entry name" value="RADICAL_SAM"/>
    <property type="match status" value="1"/>
</dbReference>
<keyword evidence="3 8" id="KW-0479">Metal-binding</keyword>
<dbReference type="PANTHER" id="PTHR11228">
    <property type="entry name" value="RADICAL SAM DOMAIN PROTEIN"/>
    <property type="match status" value="1"/>
</dbReference>
<name>A0A2W5NIZ5_RHOSU</name>
<sequence>MTVHDPAPRPDPALAPRPAPPIAMLAELTHRCPLSCPYCSNPMELARKESELDTATWLSTFRQAAALGVLQLHLSGGEPASRPDLVPLIAGAAEAGLYTNLITSGIGLTDRRLREIGAAGLDHVQLSLQGTDAAMADAIGGYKGGFDRKIKVLGWIAEIGFPLTLNFVMHRRNLHQLPRALEMAVEYGARRIEVATVQFHGWAMVNRASLMPTLDQAREAARIVAEARVALRGKLVIDFVPADYHARYPKPCMGGWGSTGLNVAPDGQVLPCHAAQTIPSLTFQSVRDTPLAEIWTEGPAFNAFRGTGWMPEPCSSCERKRIDFGGCRCQAMAIAGDPAATDPVCVKAPAHDRLRALTAEFNADPDAPLVYRVMEKAPA</sequence>
<evidence type="ECO:0000256" key="8">
    <source>
        <dbReference type="HAMAP-Rule" id="MF_00660"/>
    </source>
</evidence>
<dbReference type="GO" id="GO:0005506">
    <property type="term" value="F:iron ion binding"/>
    <property type="evidence" value="ECO:0007669"/>
    <property type="project" value="UniProtKB-UniRule"/>
</dbReference>
<dbReference type="CDD" id="cd01335">
    <property type="entry name" value="Radical_SAM"/>
    <property type="match status" value="1"/>
</dbReference>
<evidence type="ECO:0000313" key="10">
    <source>
        <dbReference type="EMBL" id="PZQ52478.1"/>
    </source>
</evidence>
<comment type="function">
    <text evidence="8">Catalyzes the cross-linking of a glutamate residue and a tyrosine residue in the PqqA protein as part of the biosynthesis of pyrroloquinoline quinone (PQQ).</text>
</comment>
<keyword evidence="5 8" id="KW-0560">Oxidoreductase</keyword>
<keyword evidence="6 8" id="KW-0408">Iron</keyword>
<dbReference type="SFLD" id="SFLDG01067">
    <property type="entry name" value="SPASM/twitch_domain_containing"/>
    <property type="match status" value="1"/>
</dbReference>
<dbReference type="PANTHER" id="PTHR11228:SF7">
    <property type="entry name" value="PQQA PEPTIDE CYCLASE"/>
    <property type="match status" value="1"/>
</dbReference>
<dbReference type="InterPro" id="IPR023885">
    <property type="entry name" value="4Fe4S-binding_SPASM_dom"/>
</dbReference>
<accession>A0A2W5NIZ5</accession>
<dbReference type="Proteomes" id="UP000249185">
    <property type="component" value="Unassembled WGS sequence"/>
</dbReference>
<evidence type="ECO:0000313" key="11">
    <source>
        <dbReference type="Proteomes" id="UP000249185"/>
    </source>
</evidence>
<dbReference type="Pfam" id="PF04055">
    <property type="entry name" value="Radical_SAM"/>
    <property type="match status" value="1"/>
</dbReference>
<comment type="cofactor">
    <cofactor evidence="8">
        <name>[4Fe-4S] cluster</name>
        <dbReference type="ChEBI" id="CHEBI:49883"/>
    </cofactor>
    <text evidence="8">Binds 1 [4Fe-4S] cluster. The cluster is coordinated with 3 cysteines and an exchangeable S-adenosyl-L-methionine.</text>
</comment>
<feature type="binding site" evidence="8">
    <location>
        <position position="36"/>
    </location>
    <ligand>
        <name>[4Fe-4S] cluster</name>
        <dbReference type="ChEBI" id="CHEBI:49883"/>
        <note>4Fe-4S-S-AdoMet</note>
    </ligand>
</feature>
<evidence type="ECO:0000256" key="6">
    <source>
        <dbReference type="ARBA" id="ARBA00023004"/>
    </source>
</evidence>
<dbReference type="InterPro" id="IPR000385">
    <property type="entry name" value="MoaA_NifB_PqqE_Fe-S-bd_CS"/>
</dbReference>
<evidence type="ECO:0000259" key="9">
    <source>
        <dbReference type="PROSITE" id="PS51918"/>
    </source>
</evidence>
<dbReference type="AlphaFoldDB" id="A0A2W5NIZ5"/>
<dbReference type="InterPro" id="IPR017200">
    <property type="entry name" value="PqqE-like"/>
</dbReference>
<dbReference type="SFLD" id="SFLDG01386">
    <property type="entry name" value="main_SPASM_domain-containing"/>
    <property type="match status" value="1"/>
</dbReference>
<evidence type="ECO:0000256" key="3">
    <source>
        <dbReference type="ARBA" id="ARBA00022723"/>
    </source>
</evidence>
<dbReference type="NCBIfam" id="TIGR02109">
    <property type="entry name" value="PQQ_syn_pqqE"/>
    <property type="match status" value="1"/>
</dbReference>
<dbReference type="InterPro" id="IPR006638">
    <property type="entry name" value="Elp3/MiaA/NifB-like_rSAM"/>
</dbReference>
<reference evidence="10 11" key="1">
    <citation type="submission" date="2017-08" db="EMBL/GenBank/DDBJ databases">
        <title>Infants hospitalized years apart are colonized by the same room-sourced microbial strains.</title>
        <authorList>
            <person name="Brooks B."/>
            <person name="Olm M.R."/>
            <person name="Firek B.A."/>
            <person name="Baker R."/>
            <person name="Thomas B.C."/>
            <person name="Morowitz M.J."/>
            <person name="Banfield J.F."/>
        </authorList>
    </citation>
    <scope>NUCLEOTIDE SEQUENCE [LARGE SCALE GENOMIC DNA]</scope>
    <source>
        <strain evidence="10">S2_005_002_R2_34</strain>
    </source>
</reference>
<organism evidence="10 11">
    <name type="scientific">Rhodovulum sulfidophilum</name>
    <name type="common">Rhodobacter sulfidophilus</name>
    <dbReference type="NCBI Taxonomy" id="35806"/>
    <lineage>
        <taxon>Bacteria</taxon>
        <taxon>Pseudomonadati</taxon>
        <taxon>Pseudomonadota</taxon>
        <taxon>Alphaproteobacteria</taxon>
        <taxon>Rhodobacterales</taxon>
        <taxon>Paracoccaceae</taxon>
        <taxon>Rhodovulum</taxon>
    </lineage>
</organism>
<dbReference type="InterPro" id="IPR007197">
    <property type="entry name" value="rSAM"/>
</dbReference>
<dbReference type="GO" id="GO:1904047">
    <property type="term" value="F:S-adenosyl-L-methionine binding"/>
    <property type="evidence" value="ECO:0007669"/>
    <property type="project" value="UniProtKB-UniRule"/>
</dbReference>
<keyword evidence="7 8" id="KW-0411">Iron-sulfur</keyword>
<dbReference type="HAMAP" id="MF_00660">
    <property type="entry name" value="PqqE"/>
    <property type="match status" value="1"/>
</dbReference>
<dbReference type="CDD" id="cd21119">
    <property type="entry name" value="SPASM_PqqE"/>
    <property type="match status" value="1"/>
</dbReference>
<evidence type="ECO:0000256" key="2">
    <source>
        <dbReference type="ARBA" id="ARBA00022691"/>
    </source>
</evidence>
<evidence type="ECO:0000256" key="1">
    <source>
        <dbReference type="ARBA" id="ARBA00022485"/>
    </source>
</evidence>
<dbReference type="SUPFAM" id="SSF102114">
    <property type="entry name" value="Radical SAM enzymes"/>
    <property type="match status" value="1"/>
</dbReference>
<dbReference type="InterPro" id="IPR013785">
    <property type="entry name" value="Aldolase_TIM"/>
</dbReference>
<feature type="domain" description="Radical SAM core" evidence="9">
    <location>
        <begin position="18"/>
        <end position="234"/>
    </location>
</feature>
<dbReference type="UniPathway" id="UPA00539"/>
<proteinExistence type="inferred from homology"/>
<dbReference type="GO" id="GO:0009975">
    <property type="term" value="F:cyclase activity"/>
    <property type="evidence" value="ECO:0007669"/>
    <property type="project" value="UniProtKB-UniRule"/>
</dbReference>
<dbReference type="EMBL" id="QFPW01000001">
    <property type="protein sequence ID" value="PZQ52478.1"/>
    <property type="molecule type" value="Genomic_DNA"/>
</dbReference>
<dbReference type="Pfam" id="PF13186">
    <property type="entry name" value="SPASM"/>
    <property type="match status" value="1"/>
</dbReference>
<dbReference type="GO" id="GO:0051539">
    <property type="term" value="F:4 iron, 4 sulfur cluster binding"/>
    <property type="evidence" value="ECO:0007669"/>
    <property type="project" value="UniProtKB-KW"/>
</dbReference>